<reference evidence="3" key="1">
    <citation type="journal article" date="2021" name="BMC Genomics">
        <title>Chromosome-level genome assembly and manually-curated proteome of model necrotroph Parastagonospora nodorum Sn15 reveals a genome-wide trove of candidate effector homologs, and redundancy of virulence-related functions within an accessory chromosome.</title>
        <authorList>
            <person name="Bertazzoni S."/>
            <person name="Jones D.A.B."/>
            <person name="Phan H.T."/>
            <person name="Tan K.-C."/>
            <person name="Hane J.K."/>
        </authorList>
    </citation>
    <scope>NUCLEOTIDE SEQUENCE [LARGE SCALE GENOMIC DNA]</scope>
    <source>
        <strain evidence="3">SN15 / ATCC MYA-4574 / FGSC 10173)</strain>
    </source>
</reference>
<dbReference type="Proteomes" id="UP000663193">
    <property type="component" value="Chromosome 18"/>
</dbReference>
<protein>
    <recommendedName>
        <fullName evidence="4">HypA</fullName>
    </recommendedName>
</protein>
<evidence type="ECO:0008006" key="4">
    <source>
        <dbReference type="Google" id="ProtNLM"/>
    </source>
</evidence>
<gene>
    <name evidence="2" type="ORF">JI435_154760</name>
</gene>
<organism evidence="2 3">
    <name type="scientific">Phaeosphaeria nodorum (strain SN15 / ATCC MYA-4574 / FGSC 10173)</name>
    <name type="common">Glume blotch fungus</name>
    <name type="synonym">Parastagonospora nodorum</name>
    <dbReference type="NCBI Taxonomy" id="321614"/>
    <lineage>
        <taxon>Eukaryota</taxon>
        <taxon>Fungi</taxon>
        <taxon>Dikarya</taxon>
        <taxon>Ascomycota</taxon>
        <taxon>Pezizomycotina</taxon>
        <taxon>Dothideomycetes</taxon>
        <taxon>Pleosporomycetidae</taxon>
        <taxon>Pleosporales</taxon>
        <taxon>Pleosporineae</taxon>
        <taxon>Phaeosphaeriaceae</taxon>
        <taxon>Parastagonospora</taxon>
    </lineage>
</organism>
<proteinExistence type="predicted"/>
<sequence>MFSKAVRIHTTAIAPSISFASQHNTRASIKLHRNLTKHTSSANMATGSKVHLEASQQPQFYVKGLTAESAEKTSQLLQVNHEKHHIFFNRSGFHNHIAHHLLTLFALNASPSEIQKGYDTNVSYQRPPEPLKESIMNDMHDPSRFKTYLGKEKYYHDYLVFFQKEIDAKGWEDVLNEYLFANDDRANDMLCRLYAGFLHPIIHLGFGIEFQQPAIMAEGLAQTAVHDNWMAPLFLGCEKAVESNRGKNTPKKTIVQLLEEAKNDEKLRSAAHWGDGNKIREGIMKRAPNEMIKLASQYTVEEDELEEKTAEMINAAVYYTGAAQHPPHQIKFDFFYMHCVNSSIFFSNFLSATNAFLTPATKRRLLEWKVWNDIVMYVSRGCPDLLPSEIHNYTPAHDSDWSGIIKRVNELEDDGHASKLIRALAHGEQACKKYEDNEGFLVKGDMWKKLGHMAIDSVEAGDPHWVRSCGFEQAWEDIPLREGARL</sequence>
<evidence type="ECO:0000313" key="2">
    <source>
        <dbReference type="EMBL" id="QRD05446.1"/>
    </source>
</evidence>
<dbReference type="VEuPathDB" id="FungiDB:JI435_154760"/>
<dbReference type="PANTHER" id="PTHR35870">
    <property type="entry name" value="PROTEIN, PUTATIVE (AFU_ORTHOLOGUE AFUA_5G03330)-RELATED"/>
    <property type="match status" value="1"/>
</dbReference>
<accession>A0A7U2NP63</accession>
<dbReference type="Pfam" id="PF14027">
    <property type="entry name" value="Questin_oxidase"/>
    <property type="match status" value="1"/>
</dbReference>
<dbReference type="InterPro" id="IPR025337">
    <property type="entry name" value="Questin_oxidase-like"/>
</dbReference>
<dbReference type="PANTHER" id="PTHR35870:SF1">
    <property type="entry name" value="PROTEIN, PUTATIVE (AFU_ORTHOLOGUE AFUA_5G03330)-RELATED"/>
    <property type="match status" value="1"/>
</dbReference>
<dbReference type="EMBL" id="CP069040">
    <property type="protein sequence ID" value="QRD05446.1"/>
    <property type="molecule type" value="Genomic_DNA"/>
</dbReference>
<dbReference type="AlphaFoldDB" id="A0A7U2NP63"/>
<keyword evidence="1" id="KW-0560">Oxidoreductase</keyword>
<evidence type="ECO:0000313" key="3">
    <source>
        <dbReference type="Proteomes" id="UP000663193"/>
    </source>
</evidence>
<evidence type="ECO:0000256" key="1">
    <source>
        <dbReference type="ARBA" id="ARBA00023002"/>
    </source>
</evidence>
<dbReference type="OrthoDB" id="10004862at2759"/>
<keyword evidence="3" id="KW-1185">Reference proteome</keyword>
<name>A0A7U2NP63_PHANO</name>
<dbReference type="GO" id="GO:0016491">
    <property type="term" value="F:oxidoreductase activity"/>
    <property type="evidence" value="ECO:0007669"/>
    <property type="project" value="UniProtKB-KW"/>
</dbReference>